<feature type="transmembrane region" description="Helical" evidence="5">
    <location>
        <begin position="90"/>
        <end position="109"/>
    </location>
</feature>
<dbReference type="InterPro" id="IPR052524">
    <property type="entry name" value="MFS_Cyanate_Porter"/>
</dbReference>
<feature type="transmembrane region" description="Helical" evidence="5">
    <location>
        <begin position="347"/>
        <end position="366"/>
    </location>
</feature>
<evidence type="ECO:0000313" key="8">
    <source>
        <dbReference type="Proteomes" id="UP000189004"/>
    </source>
</evidence>
<feature type="transmembrane region" description="Helical" evidence="5">
    <location>
        <begin position="289"/>
        <end position="309"/>
    </location>
</feature>
<sequence>MRPSPVAAATDRPSVRPRLRGRTLALAAVVCAALNLRLVVTSLSPLLTTIGGEFGFTATVVGVLGTLPLVAFAVFGLVTPAIMRRLGAESTAVLSMLLAGVGQALRAFAPDTGTLLVLTGVALTGAALGNVVIPPLIKQYFPDRLASLSTVQMVAIHVGALFPPLVAVPLAQVAGWRFALGCWSVIALAASLLWALQRGRPHPAAAALPNGGPALARPIWRVGMAWRTALLFGMVTWNVFTLFTWLPTLITDAGHSPAMAGSMVSLMVGTSLLFGLVAPTLTLRSSNTFPIMATGLTGYAVGYAGIALAPQLTPLWVVFLGLGTSLFVVTMTMINARSTTSRGAADLSGFVQGVGSGFALGGPLLFGLLSELTGTWTASYLLVAGGSLAVAFVVAYIERVPWSIEAAAAGRRPA</sequence>
<proteinExistence type="predicted"/>
<organism evidence="7 8">
    <name type="scientific">Nocardiopsis sinuspersici</name>
    <dbReference type="NCBI Taxonomy" id="501010"/>
    <lineage>
        <taxon>Bacteria</taxon>
        <taxon>Bacillati</taxon>
        <taxon>Actinomycetota</taxon>
        <taxon>Actinomycetes</taxon>
        <taxon>Streptosporangiales</taxon>
        <taxon>Nocardiopsidaceae</taxon>
        <taxon>Nocardiopsis</taxon>
    </lineage>
</organism>
<feature type="transmembrane region" description="Helical" evidence="5">
    <location>
        <begin position="225"/>
        <end position="246"/>
    </location>
</feature>
<dbReference type="SUPFAM" id="SSF103473">
    <property type="entry name" value="MFS general substrate transporter"/>
    <property type="match status" value="1"/>
</dbReference>
<feature type="transmembrane region" description="Helical" evidence="5">
    <location>
        <begin position="54"/>
        <end position="78"/>
    </location>
</feature>
<evidence type="ECO:0000256" key="4">
    <source>
        <dbReference type="ARBA" id="ARBA00023136"/>
    </source>
</evidence>
<feature type="transmembrane region" description="Helical" evidence="5">
    <location>
        <begin position="315"/>
        <end position="335"/>
    </location>
</feature>
<dbReference type="OrthoDB" id="5317164at2"/>
<dbReference type="Proteomes" id="UP000189004">
    <property type="component" value="Unassembled WGS sequence"/>
</dbReference>
<dbReference type="AlphaFoldDB" id="A0A1V3C5N2"/>
<keyword evidence="3 5" id="KW-1133">Transmembrane helix</keyword>
<feature type="transmembrane region" description="Helical" evidence="5">
    <location>
        <begin position="24"/>
        <end position="48"/>
    </location>
</feature>
<dbReference type="EMBL" id="MCOK01000001">
    <property type="protein sequence ID" value="OOC56003.1"/>
    <property type="molecule type" value="Genomic_DNA"/>
</dbReference>
<accession>A0A1V3C5N2</accession>
<feature type="transmembrane region" description="Helical" evidence="5">
    <location>
        <begin position="258"/>
        <end position="277"/>
    </location>
</feature>
<dbReference type="GO" id="GO:0022857">
    <property type="term" value="F:transmembrane transporter activity"/>
    <property type="evidence" value="ECO:0007669"/>
    <property type="project" value="InterPro"/>
</dbReference>
<protein>
    <submittedName>
        <fullName evidence="7">MFS transporter</fullName>
    </submittedName>
</protein>
<name>A0A1V3C5N2_9ACTN</name>
<dbReference type="GO" id="GO:0005886">
    <property type="term" value="C:plasma membrane"/>
    <property type="evidence" value="ECO:0007669"/>
    <property type="project" value="UniProtKB-SubCell"/>
</dbReference>
<dbReference type="InterPro" id="IPR036259">
    <property type="entry name" value="MFS_trans_sf"/>
</dbReference>
<feature type="transmembrane region" description="Helical" evidence="5">
    <location>
        <begin position="145"/>
        <end position="166"/>
    </location>
</feature>
<dbReference type="PANTHER" id="PTHR23523">
    <property type="match status" value="1"/>
</dbReference>
<evidence type="ECO:0000256" key="3">
    <source>
        <dbReference type="ARBA" id="ARBA00022989"/>
    </source>
</evidence>
<feature type="transmembrane region" description="Helical" evidence="5">
    <location>
        <begin position="115"/>
        <end position="133"/>
    </location>
</feature>
<comment type="subcellular location">
    <subcellularLocation>
        <location evidence="1">Cell membrane</location>
        <topology evidence="1">Multi-pass membrane protein</topology>
    </subcellularLocation>
</comment>
<evidence type="ECO:0000313" key="7">
    <source>
        <dbReference type="EMBL" id="OOC56003.1"/>
    </source>
</evidence>
<feature type="transmembrane region" description="Helical" evidence="5">
    <location>
        <begin position="178"/>
        <end position="196"/>
    </location>
</feature>
<feature type="domain" description="Major facilitator superfamily (MFS) profile" evidence="6">
    <location>
        <begin position="23"/>
        <end position="401"/>
    </location>
</feature>
<dbReference type="Gene3D" id="1.20.1250.20">
    <property type="entry name" value="MFS general substrate transporter like domains"/>
    <property type="match status" value="1"/>
</dbReference>
<reference evidence="8" key="1">
    <citation type="submission" date="2016-08" db="EMBL/GenBank/DDBJ databases">
        <authorList>
            <person name="Tokovenko B."/>
            <person name="Kalinowski J."/>
        </authorList>
    </citation>
    <scope>NUCLEOTIDE SEQUENCE [LARGE SCALE GENOMIC DNA]</scope>
    <source>
        <strain evidence="8">UTMC102</strain>
    </source>
</reference>
<dbReference type="PROSITE" id="PS50850">
    <property type="entry name" value="MFS"/>
    <property type="match status" value="1"/>
</dbReference>
<dbReference type="InterPro" id="IPR020846">
    <property type="entry name" value="MFS_dom"/>
</dbReference>
<keyword evidence="4 5" id="KW-0472">Membrane</keyword>
<dbReference type="PANTHER" id="PTHR23523:SF2">
    <property type="entry name" value="2-NITROIMIDAZOLE TRANSPORTER"/>
    <property type="match status" value="1"/>
</dbReference>
<dbReference type="Pfam" id="PF07690">
    <property type="entry name" value="MFS_1"/>
    <property type="match status" value="1"/>
</dbReference>
<evidence type="ECO:0000256" key="1">
    <source>
        <dbReference type="ARBA" id="ARBA00004651"/>
    </source>
</evidence>
<comment type="caution">
    <text evidence="7">The sequence shown here is derived from an EMBL/GenBank/DDBJ whole genome shotgun (WGS) entry which is preliminary data.</text>
</comment>
<gene>
    <name evidence="7" type="ORF">NOSIN_20970</name>
</gene>
<evidence type="ECO:0000256" key="5">
    <source>
        <dbReference type="SAM" id="Phobius"/>
    </source>
</evidence>
<keyword evidence="8" id="KW-1185">Reference proteome</keyword>
<feature type="transmembrane region" description="Helical" evidence="5">
    <location>
        <begin position="378"/>
        <end position="397"/>
    </location>
</feature>
<dbReference type="InterPro" id="IPR011701">
    <property type="entry name" value="MFS"/>
</dbReference>
<evidence type="ECO:0000256" key="2">
    <source>
        <dbReference type="ARBA" id="ARBA00022692"/>
    </source>
</evidence>
<evidence type="ECO:0000259" key="6">
    <source>
        <dbReference type="PROSITE" id="PS50850"/>
    </source>
</evidence>
<dbReference type="RefSeq" id="WP_077692437.1">
    <property type="nucleotide sequence ID" value="NZ_MCOK01000001.1"/>
</dbReference>
<keyword evidence="2 5" id="KW-0812">Transmembrane</keyword>